<keyword evidence="13" id="KW-1185">Reference proteome</keyword>
<dbReference type="Pfam" id="PF12704">
    <property type="entry name" value="MacB_PCD"/>
    <property type="match status" value="1"/>
</dbReference>
<dbReference type="InterPro" id="IPR051447">
    <property type="entry name" value="Lipoprotein-release_system"/>
</dbReference>
<evidence type="ECO:0000313" key="10">
    <source>
        <dbReference type="EMBL" id="QCI28442.1"/>
    </source>
</evidence>
<dbReference type="GO" id="GO:0044874">
    <property type="term" value="P:lipoprotein localization to outer membrane"/>
    <property type="evidence" value="ECO:0007669"/>
    <property type="project" value="TreeGrafter"/>
</dbReference>
<protein>
    <submittedName>
        <fullName evidence="11">ABC transport system permease protein</fullName>
    </submittedName>
    <submittedName>
        <fullName evidence="10">ABC transporter permease</fullName>
    </submittedName>
</protein>
<dbReference type="Proteomes" id="UP000272781">
    <property type="component" value="Unassembled WGS sequence"/>
</dbReference>
<proteinExistence type="inferred from homology"/>
<evidence type="ECO:0000256" key="4">
    <source>
        <dbReference type="ARBA" id="ARBA00022692"/>
    </source>
</evidence>
<sequence length="402" mass="44547">MESFKIAFRNLIRMGRRTFLTGSLIAIGVVFVVLYITYAESFKNSMIAQITDSVMGELQIHKKGYVSSLDSLPLDKNLPPKTVKKIEEKLNSMPEIYSYSKSLKFGGMISNYTDSTNIRLNGIDPEMEAKTLPLLKERLNGHLPKEGEIVIPELIAKGLKLKKGDVVVLVATNKNGSMNAKTFKISGIVGIISGPGGRDGYINIKDARKLLRIKKPEINEIVIKLKNPELLERVNKELIGFTKTIQKPKLEVHTWIKLSPFANIIKMLDIMTFSIEIILISIVLVSILNVMIMSVFERIKQIGTMKAMGTSKSFIVSMFVNEGLLLGIFGFIIGVAASVAFVYLIGDIHYNFGRQSNLLLVPHIDYKSVLSVGAMVVIIAIIASLYPAFKAASLKPIEALRS</sequence>
<comment type="similarity">
    <text evidence="2">Belongs to the ABC-4 integral membrane protein family. LolC/E subfamily.</text>
</comment>
<evidence type="ECO:0000259" key="9">
    <source>
        <dbReference type="Pfam" id="PF12704"/>
    </source>
</evidence>
<dbReference type="InterPro" id="IPR025857">
    <property type="entry name" value="MacB_PCD"/>
</dbReference>
<gene>
    <name evidence="10" type="ORF">C6V80_05560</name>
    <name evidence="11" type="ORF">EDC58_0314</name>
</gene>
<organism evidence="11 12">
    <name type="scientific">Caminibacter pacificus</name>
    <dbReference type="NCBI Taxonomy" id="1424653"/>
    <lineage>
        <taxon>Bacteria</taxon>
        <taxon>Pseudomonadati</taxon>
        <taxon>Campylobacterota</taxon>
        <taxon>Epsilonproteobacteria</taxon>
        <taxon>Nautiliales</taxon>
        <taxon>Nautiliaceae</taxon>
        <taxon>Caminibacter</taxon>
    </lineage>
</organism>
<accession>A0AAJ4RDW6</accession>
<feature type="transmembrane region" description="Helical" evidence="7">
    <location>
        <begin position="313"/>
        <end position="346"/>
    </location>
</feature>
<evidence type="ECO:0000256" key="6">
    <source>
        <dbReference type="ARBA" id="ARBA00023136"/>
    </source>
</evidence>
<keyword evidence="3" id="KW-1003">Cell membrane</keyword>
<dbReference type="EMBL" id="RJVK01000001">
    <property type="protein sequence ID" value="ROR40833.1"/>
    <property type="molecule type" value="Genomic_DNA"/>
</dbReference>
<dbReference type="AlphaFoldDB" id="A0AAJ4RDW6"/>
<evidence type="ECO:0000256" key="5">
    <source>
        <dbReference type="ARBA" id="ARBA00022989"/>
    </source>
</evidence>
<evidence type="ECO:0000313" key="11">
    <source>
        <dbReference type="EMBL" id="ROR40833.1"/>
    </source>
</evidence>
<reference evidence="11 12" key="2">
    <citation type="submission" date="2018-11" db="EMBL/GenBank/DDBJ databases">
        <title>Genomic Encyclopedia of Type Strains, Phase IV (KMG-IV): sequencing the most valuable type-strain genomes for metagenomic binning, comparative biology and taxonomic classification.</title>
        <authorList>
            <person name="Goeker M."/>
        </authorList>
    </citation>
    <scope>NUCLEOTIDE SEQUENCE [LARGE SCALE GENOMIC DNA]</scope>
    <source>
        <strain evidence="11 12">DSM 27783</strain>
    </source>
</reference>
<feature type="domain" description="MacB-like periplasmic core" evidence="9">
    <location>
        <begin position="18"/>
        <end position="238"/>
    </location>
</feature>
<evidence type="ECO:0000256" key="7">
    <source>
        <dbReference type="SAM" id="Phobius"/>
    </source>
</evidence>
<evidence type="ECO:0000256" key="2">
    <source>
        <dbReference type="ARBA" id="ARBA00005236"/>
    </source>
</evidence>
<evidence type="ECO:0000313" key="12">
    <source>
        <dbReference type="Proteomes" id="UP000272781"/>
    </source>
</evidence>
<dbReference type="PANTHER" id="PTHR30489:SF0">
    <property type="entry name" value="LIPOPROTEIN-RELEASING SYSTEM TRANSMEMBRANE PROTEIN LOLE"/>
    <property type="match status" value="1"/>
</dbReference>
<feature type="transmembrane region" description="Helical" evidence="7">
    <location>
        <begin position="270"/>
        <end position="292"/>
    </location>
</feature>
<dbReference type="Proteomes" id="UP000298805">
    <property type="component" value="Chromosome"/>
</dbReference>
<evidence type="ECO:0000259" key="8">
    <source>
        <dbReference type="Pfam" id="PF02687"/>
    </source>
</evidence>
<keyword evidence="4 7" id="KW-0812">Transmembrane</keyword>
<dbReference type="RefSeq" id="WP_123351744.1">
    <property type="nucleotide sequence ID" value="NZ_CP027432.2"/>
</dbReference>
<feature type="domain" description="ABC3 transporter permease C-terminal" evidence="8">
    <location>
        <begin position="277"/>
        <end position="396"/>
    </location>
</feature>
<reference evidence="13" key="1">
    <citation type="submission" date="2018-03" db="EMBL/GenBank/DDBJ databases">
        <title>A comparative analysis of the Nautiliaceae.</title>
        <authorList>
            <person name="Grosche A."/>
            <person name="Smedile F."/>
            <person name="Vetriani C."/>
        </authorList>
    </citation>
    <scope>NUCLEOTIDE SEQUENCE [LARGE SCALE GENOMIC DNA]</scope>
    <source>
        <strain evidence="13">TB6</strain>
    </source>
</reference>
<dbReference type="InterPro" id="IPR003838">
    <property type="entry name" value="ABC3_permease_C"/>
</dbReference>
<feature type="transmembrane region" description="Helical" evidence="7">
    <location>
        <begin position="20"/>
        <end position="38"/>
    </location>
</feature>
<reference evidence="10" key="3">
    <citation type="submission" date="2019-06" db="EMBL/GenBank/DDBJ databases">
        <title>A comparative analysis of the Nautiliaceae.</title>
        <authorList>
            <person name="Grosche A."/>
            <person name="Smedile F."/>
            <person name="Vetriani C."/>
        </authorList>
    </citation>
    <scope>NUCLEOTIDE SEQUENCE</scope>
    <source>
        <strain evidence="10">TB6</strain>
    </source>
</reference>
<keyword evidence="6 7" id="KW-0472">Membrane</keyword>
<evidence type="ECO:0000256" key="1">
    <source>
        <dbReference type="ARBA" id="ARBA00004651"/>
    </source>
</evidence>
<evidence type="ECO:0000313" key="13">
    <source>
        <dbReference type="Proteomes" id="UP000298805"/>
    </source>
</evidence>
<dbReference type="GO" id="GO:0098797">
    <property type="term" value="C:plasma membrane protein complex"/>
    <property type="evidence" value="ECO:0007669"/>
    <property type="project" value="TreeGrafter"/>
</dbReference>
<name>A0AAJ4RDW6_9BACT</name>
<dbReference type="EMBL" id="CP027432">
    <property type="protein sequence ID" value="QCI28442.1"/>
    <property type="molecule type" value="Genomic_DNA"/>
</dbReference>
<dbReference type="Pfam" id="PF02687">
    <property type="entry name" value="FtsX"/>
    <property type="match status" value="1"/>
</dbReference>
<feature type="transmembrane region" description="Helical" evidence="7">
    <location>
        <begin position="366"/>
        <end position="386"/>
    </location>
</feature>
<evidence type="ECO:0000256" key="3">
    <source>
        <dbReference type="ARBA" id="ARBA00022475"/>
    </source>
</evidence>
<keyword evidence="5 7" id="KW-1133">Transmembrane helix</keyword>
<comment type="subcellular location">
    <subcellularLocation>
        <location evidence="1">Cell membrane</location>
        <topology evidence="1">Multi-pass membrane protein</topology>
    </subcellularLocation>
</comment>
<dbReference type="PANTHER" id="PTHR30489">
    <property type="entry name" value="LIPOPROTEIN-RELEASING SYSTEM TRANSMEMBRANE PROTEIN LOLE"/>
    <property type="match status" value="1"/>
</dbReference>